<sequence length="132" mass="14992">MGCEKQDVPRATLTGFRNLAVITMRRLEKMILRKEEELHQKVPNDCVAYDISDTEDSVAELKSFSALQGIIYHTSNGKFSTSSPYDLLPDQDWEEVRRVSVYGSWFGIGKVQNLMLWELGFATKQTSRVVGS</sequence>
<keyword evidence="2" id="KW-1185">Reference proteome</keyword>
<dbReference type="Proteomes" id="UP000309997">
    <property type="component" value="Unassembled WGS sequence"/>
</dbReference>
<protein>
    <submittedName>
        <fullName evidence="1">Uncharacterized protein</fullName>
    </submittedName>
</protein>
<accession>A0ACC4AUP0</accession>
<evidence type="ECO:0000313" key="2">
    <source>
        <dbReference type="Proteomes" id="UP000309997"/>
    </source>
</evidence>
<organism evidence="1 2">
    <name type="scientific">Populus alba</name>
    <name type="common">White poplar</name>
    <dbReference type="NCBI Taxonomy" id="43335"/>
    <lineage>
        <taxon>Eukaryota</taxon>
        <taxon>Viridiplantae</taxon>
        <taxon>Streptophyta</taxon>
        <taxon>Embryophyta</taxon>
        <taxon>Tracheophyta</taxon>
        <taxon>Spermatophyta</taxon>
        <taxon>Magnoliopsida</taxon>
        <taxon>eudicotyledons</taxon>
        <taxon>Gunneridae</taxon>
        <taxon>Pentapetalae</taxon>
        <taxon>rosids</taxon>
        <taxon>fabids</taxon>
        <taxon>Malpighiales</taxon>
        <taxon>Salicaceae</taxon>
        <taxon>Saliceae</taxon>
        <taxon>Populus</taxon>
    </lineage>
</organism>
<comment type="caution">
    <text evidence="1">The sequence shown here is derived from an EMBL/GenBank/DDBJ whole genome shotgun (WGS) entry which is preliminary data.</text>
</comment>
<gene>
    <name evidence="1" type="ORF">D5086_029827</name>
</gene>
<proteinExistence type="predicted"/>
<reference evidence="1 2" key="1">
    <citation type="journal article" date="2024" name="Plant Biotechnol. J.">
        <title>Genome and CRISPR/Cas9 system of a widespread forest tree (Populus alba) in the world.</title>
        <authorList>
            <person name="Liu Y.J."/>
            <person name="Jiang P.F."/>
            <person name="Han X.M."/>
            <person name="Li X.Y."/>
            <person name="Wang H.M."/>
            <person name="Wang Y.J."/>
            <person name="Wang X.X."/>
            <person name="Zeng Q.Y."/>
        </authorList>
    </citation>
    <scope>NUCLEOTIDE SEQUENCE [LARGE SCALE GENOMIC DNA]</scope>
    <source>
        <strain evidence="2">cv. PAL-ZL1</strain>
    </source>
</reference>
<name>A0ACC4AUP0_POPAL</name>
<dbReference type="EMBL" id="RCHU02000016">
    <property type="protein sequence ID" value="KAL3569937.1"/>
    <property type="molecule type" value="Genomic_DNA"/>
</dbReference>
<evidence type="ECO:0000313" key="1">
    <source>
        <dbReference type="EMBL" id="KAL3569937.1"/>
    </source>
</evidence>